<dbReference type="PROSITE" id="PS50016">
    <property type="entry name" value="ZF_PHD_2"/>
    <property type="match status" value="1"/>
</dbReference>
<dbReference type="InterPro" id="IPR043502">
    <property type="entry name" value="DNA/RNA_pol_sf"/>
</dbReference>
<dbReference type="Pfam" id="PF05380">
    <property type="entry name" value="Peptidase_A17"/>
    <property type="match status" value="1"/>
</dbReference>
<feature type="domain" description="Integrase catalytic" evidence="8">
    <location>
        <begin position="1650"/>
        <end position="1835"/>
    </location>
</feature>
<dbReference type="InterPro" id="IPR001584">
    <property type="entry name" value="Integrase_cat-core"/>
</dbReference>
<keyword evidence="10" id="KW-1185">Reference proteome</keyword>
<proteinExistence type="predicted"/>
<feature type="compositionally biased region" description="Polar residues" evidence="6">
    <location>
        <begin position="62"/>
        <end position="75"/>
    </location>
</feature>
<keyword evidence="2 4" id="KW-0863">Zinc-finger</keyword>
<dbReference type="InterPro" id="IPR040676">
    <property type="entry name" value="DUF5641"/>
</dbReference>
<evidence type="ECO:0000259" key="7">
    <source>
        <dbReference type="PROSITE" id="PS50016"/>
    </source>
</evidence>
<organism evidence="9 10">
    <name type="scientific">Aedes albopictus</name>
    <name type="common">Asian tiger mosquito</name>
    <name type="synonym">Stegomyia albopicta</name>
    <dbReference type="NCBI Taxonomy" id="7160"/>
    <lineage>
        <taxon>Eukaryota</taxon>
        <taxon>Metazoa</taxon>
        <taxon>Ecdysozoa</taxon>
        <taxon>Arthropoda</taxon>
        <taxon>Hexapoda</taxon>
        <taxon>Insecta</taxon>
        <taxon>Pterygota</taxon>
        <taxon>Neoptera</taxon>
        <taxon>Endopterygota</taxon>
        <taxon>Diptera</taxon>
        <taxon>Nematocera</taxon>
        <taxon>Culicoidea</taxon>
        <taxon>Culicidae</taxon>
        <taxon>Culicinae</taxon>
        <taxon>Aedini</taxon>
        <taxon>Aedes</taxon>
        <taxon>Stegomyia</taxon>
    </lineage>
</organism>
<dbReference type="EnsemblMetazoa" id="AALFPA23_019462.R28622">
    <property type="protein sequence ID" value="AALFPA23_019462.P28622"/>
    <property type="gene ID" value="AALFPA23_019462"/>
</dbReference>
<dbReference type="RefSeq" id="XP_062701837.1">
    <property type="nucleotide sequence ID" value="XM_062845853.1"/>
</dbReference>
<protein>
    <submittedName>
        <fullName evidence="9">Uncharacterized protein</fullName>
    </submittedName>
</protein>
<evidence type="ECO:0000313" key="10">
    <source>
        <dbReference type="Proteomes" id="UP000069940"/>
    </source>
</evidence>
<evidence type="ECO:0000256" key="4">
    <source>
        <dbReference type="PROSITE-ProRule" id="PRU00146"/>
    </source>
</evidence>
<dbReference type="SUPFAM" id="SSF53098">
    <property type="entry name" value="Ribonuclease H-like"/>
    <property type="match status" value="1"/>
</dbReference>
<evidence type="ECO:0000256" key="6">
    <source>
        <dbReference type="SAM" id="MobiDB-lite"/>
    </source>
</evidence>
<dbReference type="PANTHER" id="PTHR47331:SF1">
    <property type="entry name" value="GAG-LIKE PROTEIN"/>
    <property type="match status" value="1"/>
</dbReference>
<reference evidence="10" key="1">
    <citation type="journal article" date="2015" name="Proc. Natl. Acad. Sci. U.S.A.">
        <title>Genome sequence of the Asian Tiger mosquito, Aedes albopictus, reveals insights into its biology, genetics, and evolution.</title>
        <authorList>
            <person name="Chen X.G."/>
            <person name="Jiang X."/>
            <person name="Gu J."/>
            <person name="Xu M."/>
            <person name="Wu Y."/>
            <person name="Deng Y."/>
            <person name="Zhang C."/>
            <person name="Bonizzoni M."/>
            <person name="Dermauw W."/>
            <person name="Vontas J."/>
            <person name="Armbruster P."/>
            <person name="Huang X."/>
            <person name="Yang Y."/>
            <person name="Zhang H."/>
            <person name="He W."/>
            <person name="Peng H."/>
            <person name="Liu Y."/>
            <person name="Wu K."/>
            <person name="Chen J."/>
            <person name="Lirakis M."/>
            <person name="Topalis P."/>
            <person name="Van Leeuwen T."/>
            <person name="Hall A.B."/>
            <person name="Jiang X."/>
            <person name="Thorpe C."/>
            <person name="Mueller R.L."/>
            <person name="Sun C."/>
            <person name="Waterhouse R.M."/>
            <person name="Yan G."/>
            <person name="Tu Z.J."/>
            <person name="Fang X."/>
            <person name="James A.A."/>
        </authorList>
    </citation>
    <scope>NUCLEOTIDE SEQUENCE [LARGE SCALE GENOMIC DNA]</scope>
    <source>
        <strain evidence="10">Foshan</strain>
    </source>
</reference>
<dbReference type="Proteomes" id="UP000069940">
    <property type="component" value="Unassembled WGS sequence"/>
</dbReference>
<dbReference type="RefSeq" id="XP_062701839.1">
    <property type="nucleotide sequence ID" value="XM_062845855.1"/>
</dbReference>
<dbReference type="PROSITE" id="PS01359">
    <property type="entry name" value="ZF_PHD_1"/>
    <property type="match status" value="1"/>
</dbReference>
<dbReference type="InterPro" id="IPR005312">
    <property type="entry name" value="DUF1759"/>
</dbReference>
<evidence type="ECO:0000313" key="9">
    <source>
        <dbReference type="EnsemblMetazoa" id="AALFPA23_019462.P28621"/>
    </source>
</evidence>
<dbReference type="EnsemblMetazoa" id="AALFPA23_019462.R28623">
    <property type="protein sequence ID" value="AALFPA23_019462.P28623"/>
    <property type="gene ID" value="AALFPA23_019462"/>
</dbReference>
<feature type="region of interest" description="Disordered" evidence="6">
    <location>
        <begin position="1956"/>
        <end position="1993"/>
    </location>
</feature>
<dbReference type="InterPro" id="IPR013083">
    <property type="entry name" value="Znf_RING/FYVE/PHD"/>
</dbReference>
<feature type="compositionally biased region" description="Basic and acidic residues" evidence="6">
    <location>
        <begin position="509"/>
        <end position="519"/>
    </location>
</feature>
<keyword evidence="5" id="KW-0175">Coiled coil</keyword>
<dbReference type="InterPro" id="IPR019787">
    <property type="entry name" value="Znf_PHD-finger"/>
</dbReference>
<dbReference type="InterPro" id="IPR001965">
    <property type="entry name" value="Znf_PHD"/>
</dbReference>
<evidence type="ECO:0000256" key="3">
    <source>
        <dbReference type="ARBA" id="ARBA00022833"/>
    </source>
</evidence>
<dbReference type="PANTHER" id="PTHR47331">
    <property type="entry name" value="PHD-TYPE DOMAIN-CONTAINING PROTEIN"/>
    <property type="match status" value="1"/>
</dbReference>
<keyword evidence="3" id="KW-0862">Zinc</keyword>
<dbReference type="InterPro" id="IPR011011">
    <property type="entry name" value="Znf_FYVE_PHD"/>
</dbReference>
<keyword evidence="1" id="KW-0479">Metal-binding</keyword>
<dbReference type="Pfam" id="PF18701">
    <property type="entry name" value="DUF5641"/>
    <property type="match status" value="1"/>
</dbReference>
<evidence type="ECO:0000256" key="5">
    <source>
        <dbReference type="SAM" id="Coils"/>
    </source>
</evidence>
<accession>A0ABM1ZKT8</accession>
<dbReference type="Gene3D" id="3.30.40.10">
    <property type="entry name" value="Zinc/RING finger domain, C3HC4 (zinc finger)"/>
    <property type="match status" value="1"/>
</dbReference>
<dbReference type="CDD" id="cd15489">
    <property type="entry name" value="PHD_SF"/>
    <property type="match status" value="1"/>
</dbReference>
<dbReference type="Pfam" id="PF03564">
    <property type="entry name" value="DUF1759"/>
    <property type="match status" value="1"/>
</dbReference>
<dbReference type="InterPro" id="IPR008042">
    <property type="entry name" value="Retrotrans_Pao"/>
</dbReference>
<evidence type="ECO:0000259" key="8">
    <source>
        <dbReference type="PROSITE" id="PS50994"/>
    </source>
</evidence>
<name>A0ABM1ZKT8_AEDAL</name>
<dbReference type="Pfam" id="PF13831">
    <property type="entry name" value="PHD_2"/>
    <property type="match status" value="1"/>
</dbReference>
<dbReference type="PROSITE" id="PS50994">
    <property type="entry name" value="INTEGRASE"/>
    <property type="match status" value="1"/>
</dbReference>
<evidence type="ECO:0000256" key="1">
    <source>
        <dbReference type="ARBA" id="ARBA00022723"/>
    </source>
</evidence>
<dbReference type="SUPFAM" id="SSF57903">
    <property type="entry name" value="FYVE/PHD zinc finger"/>
    <property type="match status" value="1"/>
</dbReference>
<dbReference type="Gene3D" id="3.30.420.10">
    <property type="entry name" value="Ribonuclease H-like superfamily/Ribonuclease H"/>
    <property type="match status" value="1"/>
</dbReference>
<dbReference type="SUPFAM" id="SSF56672">
    <property type="entry name" value="DNA/RNA polymerases"/>
    <property type="match status" value="1"/>
</dbReference>
<feature type="region of interest" description="Disordered" evidence="6">
    <location>
        <begin position="501"/>
        <end position="537"/>
    </location>
</feature>
<dbReference type="RefSeq" id="XP_062701840.1">
    <property type="nucleotide sequence ID" value="XM_062845856.1"/>
</dbReference>
<sequence>MSEDAATHNCGACRNPDSADAGMVACDDCCVWFHYSCAGVSPEVAKRPWKCKTCLAPLGTTPLNTGASKKNQRTAPTGKKGDDGKSVRSNVGAKAGKNGARNVPPLNSADLNPKDPAKDVGIAKSVRTTSSNARLQAQLTLQRLEEEALLEKRKMDEERRQLEEERALMEKERTIRSREIAAQEKYIQAKFELERRLAEEDGSARLSVAAGPAKVHDWLKANQMQLGAGVKVPEDEKEPKPVESLKVPLLEYDLRSESSPKLSAIPDFVPEQRNLVRRPEREEELEDQGPYFGQESPSFAGSVARSVTREVGPTAEQLSARQIWPKKLPSFSGDPEDWPLFYSSFETGNTACGFSNIENLIRLRECLHGPAREAVLTKLMFPHSVPSIMETLRRLYGRPELLVKNLLQKVRRLETPKPERLDTLMAFGMAVNQLCDHLETANLQGHLFNPTLLEELVEKLPATVKLEWVRFKRLFRHPSLKEFGEFMETLVADASEVTTLVQPKQGPSKSDKQPRREKGQIYTHASTAKDKDSSERQPCPICAGTDHRVRNCDKFQQMDVDNRAKAVERWKLCNVCLYDHGKWRCRSKIRCDVNDCQGRHHPLLHRSITLSQGVVQIHERSKKSVLFRIIPLTLHHGSRSCNTYAFLDEGSNMTLVEDSLTHQLGIEGVPEPLELKWTSDIGRVEYASQRTDIVVTGEGQTSCYRLNSAHTVGSLNLPRQSLSIENLHERYPYLRDVPVASYEKAVPRVLIGLDNIELFSPLECRTGGSGEPIAVRCLLGWTIYGPVSTGSVIPGIVSVHRCGCDGDQELNDLVRKQYELEEAGISSFPLLEPAEERRARKMLESTTVKVDGRYETGLLWKSDNTQLPDSRSMALSRMRSLEIKLAKNPELRSNVHNQINEYISKGYAHKATEEELAAMNKHQVWYLPLNVVSHPKKPGKKRLVWDAAACVNGISLNSQLLKGPDQLVTLPSIICKFRERSIGFGGDVREMFHQLRMRQSDKRFQLFLFRFDNSKPPDVYVMDVATFGATCSPCSAMYVMRLNADTCKEEFPDASAAIKEKTYMDDYYDSLDTPQEAGIRAVQVREIHARAGFEMRNWVSNSPKVLGMLGEEDAKKSLQIATDTQMSERVLGMTWEPTEDVFLFSIDLHESLIDYIQGSRRPTKRATLRCIMSFFDPLGLLSPYLIHGKIIMQDLWRAGTDWDEEIGDDLFSKWCEWTKLLSKLNCVKVPRCYFGHVRPEDLSDLQLHVFTDASEQAYGCAAYLRSVSEGKVRCTLVMARSKVAPLKAMSIPRMELQAAVLGSRLMDSVCTNHSLKITKRYLWTDSSTVLSWIRSDHRKFKTYVAHRIGEILSLTQPEQWNWIASQKNIADCLTKWCKETEPTSDGRWFNGPDFLYTPEECWPTKDTGLSRAEEELRPRFVLHHTTCPMPGGIIDVSRFSKWETLLRTVALVKRFISNCKLRLKGLPIEAVIVTEKVLKSATWSVPALQTPLRQREFLEAENLLFRIAQSDSYPDESEILLQNRDKASDKWLNLEKSSVLFKKSPFADEYGVLRVEGRTAHAMYADFDARFPIIMPRNHHLTLLLLNHYHRRYGHANRETVVNQVQQRFEISNLRTTIDKAVKGCQWCKIKKCKPQPPRMAPLPEQRLTPYIRPFSYVGLDYLGPLEVVVGRRREKRYVAVFTCLVVRAVHLEVAYDLSTPSCIMAIRRFVRRRGSPVEFFSNNGTNFVGASRILAEQIRRINLDCADTFTDAKTKWTFNPPGAPHMGGVWERMVRSVKEAMRALDDGRKLDDEVLVTVLAEAESFINSRPLTYMPQESGGTEALTPNHFIFGNSSGAHNPLRTPVDLAEALRNSYMRSQYLSDTMWDRWLKEYFPAMNKRSKWFCDTKPVEVGDLVYVTEGKRRTWVRGKVEELIINKDGRVRQVMVKTASGTFKRPVVKLAVMEILDDCESRANRREIPPDSRGGACYGNTENPLSPTEPGAQALGDTSRE</sequence>
<dbReference type="RefSeq" id="XP_062701838.1">
    <property type="nucleotide sequence ID" value="XM_062845854.1"/>
</dbReference>
<feature type="coiled-coil region" evidence="5">
    <location>
        <begin position="134"/>
        <end position="175"/>
    </location>
</feature>
<dbReference type="EnsemblMetazoa" id="AALFPA23_019462.R28624">
    <property type="protein sequence ID" value="AALFPA23_019462.P28624"/>
    <property type="gene ID" value="AALFPA23_019462"/>
</dbReference>
<dbReference type="EnsemblMetazoa" id="AALFPA23_019462.R28621">
    <property type="protein sequence ID" value="AALFPA23_019462.P28621"/>
    <property type="gene ID" value="AALFPA23_019462"/>
</dbReference>
<dbReference type="InterPro" id="IPR036397">
    <property type="entry name" value="RNaseH_sf"/>
</dbReference>
<dbReference type="InterPro" id="IPR012337">
    <property type="entry name" value="RNaseH-like_sf"/>
</dbReference>
<dbReference type="InterPro" id="IPR019786">
    <property type="entry name" value="Zinc_finger_PHD-type_CS"/>
</dbReference>
<dbReference type="SMART" id="SM00249">
    <property type="entry name" value="PHD"/>
    <property type="match status" value="1"/>
</dbReference>
<feature type="region of interest" description="Disordered" evidence="6">
    <location>
        <begin position="62"/>
        <end position="117"/>
    </location>
</feature>
<reference evidence="9" key="2">
    <citation type="submission" date="2025-05" db="UniProtKB">
        <authorList>
            <consortium name="EnsemblMetazoa"/>
        </authorList>
    </citation>
    <scope>IDENTIFICATION</scope>
    <source>
        <strain evidence="9">Foshan</strain>
    </source>
</reference>
<evidence type="ECO:0000256" key="2">
    <source>
        <dbReference type="ARBA" id="ARBA00022771"/>
    </source>
</evidence>
<feature type="domain" description="PHD-type" evidence="7">
    <location>
        <begin position="7"/>
        <end position="57"/>
    </location>
</feature>
<dbReference type="GeneID" id="134285302"/>